<dbReference type="HOGENOM" id="CLU_070737_0_0_5"/>
<comment type="subcellular location">
    <subcellularLocation>
        <location evidence="13">Cell membrane</location>
        <topology evidence="13">Single-pass membrane protein</topology>
    </subcellularLocation>
    <subcellularLocation>
        <location evidence="12">Endomembrane system</location>
        <topology evidence="12">Single-pass membrane protein</topology>
    </subcellularLocation>
</comment>
<keyword evidence="14" id="KW-0175">Coiled coil</keyword>
<proteinExistence type="inferred from homology"/>
<dbReference type="OrthoDB" id="466272at2"/>
<feature type="coiled-coil region" evidence="14">
    <location>
        <begin position="34"/>
        <end position="116"/>
    </location>
</feature>
<comment type="function">
    <text evidence="10 13">F(1)F(0) ATP synthase produces ATP from ADP in the presence of a proton or sodium gradient. F-type ATPases consist of two structural domains, F(1) containing the extramembraneous catalytic core and F(0) containing the membrane proton channel, linked together by a central stalk and a peripheral stalk. During catalysis, ATP synthesis in the catalytic domain of F(1) is coupled via a rotary mechanism of the central stalk subunits to proton translocation.</text>
</comment>
<dbReference type="RefSeq" id="WP_008066735.1">
    <property type="nucleotide sequence ID" value="NZ_AQWK01000002.1"/>
</dbReference>
<keyword evidence="16" id="KW-1185">Reference proteome</keyword>
<keyword evidence="13" id="KW-1003">Cell membrane</keyword>
<evidence type="ECO:0000256" key="11">
    <source>
        <dbReference type="ARBA" id="ARBA00025614"/>
    </source>
</evidence>
<keyword evidence="5 13" id="KW-0375">Hydrogen ion transport</keyword>
<keyword evidence="3 13" id="KW-0138">CF(0)</keyword>
<evidence type="ECO:0000256" key="9">
    <source>
        <dbReference type="ARBA" id="ARBA00023310"/>
    </source>
</evidence>
<keyword evidence="9 13" id="KW-0066">ATP synthesis</keyword>
<dbReference type="GO" id="GO:0046961">
    <property type="term" value="F:proton-transporting ATPase activity, rotational mechanism"/>
    <property type="evidence" value="ECO:0007669"/>
    <property type="project" value="TreeGrafter"/>
</dbReference>
<evidence type="ECO:0000256" key="2">
    <source>
        <dbReference type="ARBA" id="ARBA00022448"/>
    </source>
</evidence>
<comment type="function">
    <text evidence="11">Component of the F(0) channel, it forms part of the peripheral stalk, linking F(1) to F(0). The b'-subunit is a diverged and duplicated form of b found in plants and photosynthetic bacteria.</text>
</comment>
<evidence type="ECO:0000256" key="3">
    <source>
        <dbReference type="ARBA" id="ARBA00022547"/>
    </source>
</evidence>
<evidence type="ECO:0000256" key="13">
    <source>
        <dbReference type="HAMAP-Rule" id="MF_01398"/>
    </source>
</evidence>
<comment type="caution">
    <text evidence="15">The sequence shown here is derived from an EMBL/GenBank/DDBJ whole genome shotgun (WGS) entry which is preliminary data.</text>
</comment>
<dbReference type="GO" id="GO:0045259">
    <property type="term" value="C:proton-transporting ATP synthase complex"/>
    <property type="evidence" value="ECO:0007669"/>
    <property type="project" value="UniProtKB-KW"/>
</dbReference>
<gene>
    <name evidence="13" type="primary">atpF</name>
    <name evidence="15" type="ORF">Y88_0534</name>
</gene>
<dbReference type="GO" id="GO:0005886">
    <property type="term" value="C:plasma membrane"/>
    <property type="evidence" value="ECO:0007669"/>
    <property type="project" value="UniProtKB-SubCell"/>
</dbReference>
<dbReference type="GO" id="GO:0046933">
    <property type="term" value="F:proton-transporting ATP synthase activity, rotational mechanism"/>
    <property type="evidence" value="ECO:0007669"/>
    <property type="project" value="UniProtKB-UniRule"/>
</dbReference>
<comment type="similarity">
    <text evidence="1 13">Belongs to the ATPase B chain family.</text>
</comment>
<dbReference type="HAMAP" id="MF_01398">
    <property type="entry name" value="ATP_synth_b_bprime"/>
    <property type="match status" value="1"/>
</dbReference>
<evidence type="ECO:0000256" key="6">
    <source>
        <dbReference type="ARBA" id="ARBA00022989"/>
    </source>
</evidence>
<evidence type="ECO:0000256" key="4">
    <source>
        <dbReference type="ARBA" id="ARBA00022692"/>
    </source>
</evidence>
<keyword evidence="2 13" id="KW-0813">Transport</keyword>
<evidence type="ECO:0000313" key="15">
    <source>
        <dbReference type="EMBL" id="EGD58478.1"/>
    </source>
</evidence>
<evidence type="ECO:0000256" key="12">
    <source>
        <dbReference type="ARBA" id="ARBA00037847"/>
    </source>
</evidence>
<dbReference type="InterPro" id="IPR050059">
    <property type="entry name" value="ATP_synthase_B_chain"/>
</dbReference>
<evidence type="ECO:0000256" key="14">
    <source>
        <dbReference type="SAM" id="Coils"/>
    </source>
</evidence>
<keyword evidence="4 13" id="KW-0812">Transmembrane</keyword>
<dbReference type="AlphaFoldDB" id="F1ZAB4"/>
<evidence type="ECO:0000256" key="8">
    <source>
        <dbReference type="ARBA" id="ARBA00023136"/>
    </source>
</evidence>
<dbReference type="InParanoid" id="F1ZAB4"/>
<comment type="subunit">
    <text evidence="13">F-type ATPases have 2 components, F(1) - the catalytic core - and F(0) - the membrane proton channel. F(1) has five subunits: alpha(3), beta(3), gamma(1), delta(1), epsilon(1). F(0) has three main subunits: a(1), b(2) and c(10-14). The alpha and beta chains form an alternating ring which encloses part of the gamma chain. F(1) is attached to F(0) by a central stalk formed by the gamma and epsilon chains, while a peripheral stalk is formed by the delta and b chains.</text>
</comment>
<keyword evidence="7 13" id="KW-0406">Ion transport</keyword>
<keyword evidence="6 13" id="KW-1133">Transmembrane helix</keyword>
<dbReference type="STRING" id="983920.Y88_0534"/>
<protein>
    <recommendedName>
        <fullName evidence="13">ATP synthase subunit b</fullName>
    </recommendedName>
    <alternativeName>
        <fullName evidence="13">ATP synthase F(0) sector subunit b</fullName>
    </alternativeName>
    <alternativeName>
        <fullName evidence="13">ATPase subunit I</fullName>
    </alternativeName>
    <alternativeName>
        <fullName evidence="13">F-type ATPase subunit b</fullName>
        <shortName evidence="13">F-ATPase subunit b</shortName>
    </alternativeName>
</protein>
<reference evidence="15 16" key="1">
    <citation type="journal article" date="2012" name="J. Bacteriol.">
        <title>Draft Genome Sequence of Novosphingobium nitrogenifigens Y88T.</title>
        <authorList>
            <person name="Strabala T.J."/>
            <person name="Macdonald L."/>
            <person name="Liu V."/>
            <person name="Smit A.M."/>
        </authorList>
    </citation>
    <scope>NUCLEOTIDE SEQUENCE [LARGE SCALE GENOMIC DNA]</scope>
    <source>
        <strain evidence="15 16">DSM 19370</strain>
    </source>
</reference>
<dbReference type="InterPro" id="IPR002146">
    <property type="entry name" value="ATP_synth_b/b'su_bac/chlpt"/>
</dbReference>
<evidence type="ECO:0000256" key="10">
    <source>
        <dbReference type="ARBA" id="ARBA00025198"/>
    </source>
</evidence>
<sequence length="245" mass="26134">MTIDWWTLGLQTINLLVLVALLGHFLLKPLAAIVAARQAEAQRLLDEAASARDQAQSESKALDAERDKLAAEKAATLAAAEAEAQEQRKALLDGARAEADTARAEAEAKAKGLLAEADSEIGLRARLLAADITARLLARAPGLTRAEAWLPGLVEALGALPDATRARIAQGPITLTFARTPDEATRQTCRQTLETALGQTLDLTFAEDPTLIAGLELSSADAIVRNNLRADLDHIATREDHDERG</sequence>
<dbReference type="eggNOG" id="COG0711">
    <property type="taxonomic scope" value="Bacteria"/>
</dbReference>
<evidence type="ECO:0000256" key="7">
    <source>
        <dbReference type="ARBA" id="ARBA00023065"/>
    </source>
</evidence>
<feature type="transmembrane region" description="Helical" evidence="13">
    <location>
        <begin position="6"/>
        <end position="27"/>
    </location>
</feature>
<name>F1ZAB4_9SPHN</name>
<evidence type="ECO:0000256" key="5">
    <source>
        <dbReference type="ARBA" id="ARBA00022781"/>
    </source>
</evidence>
<evidence type="ECO:0000256" key="1">
    <source>
        <dbReference type="ARBA" id="ARBA00005513"/>
    </source>
</evidence>
<keyword evidence="8 13" id="KW-0472">Membrane</keyword>
<organism evidence="15 16">
    <name type="scientific">Novosphingobium nitrogenifigens DSM 19370</name>
    <dbReference type="NCBI Taxonomy" id="983920"/>
    <lineage>
        <taxon>Bacteria</taxon>
        <taxon>Pseudomonadati</taxon>
        <taxon>Pseudomonadota</taxon>
        <taxon>Alphaproteobacteria</taxon>
        <taxon>Sphingomonadales</taxon>
        <taxon>Sphingomonadaceae</taxon>
        <taxon>Novosphingobium</taxon>
    </lineage>
</organism>
<evidence type="ECO:0000313" key="16">
    <source>
        <dbReference type="Proteomes" id="UP000004728"/>
    </source>
</evidence>
<dbReference type="PANTHER" id="PTHR33445:SF2">
    <property type="entry name" value="ATP SYNTHASE SUBUNIT B', CHLOROPLASTIC"/>
    <property type="match status" value="1"/>
</dbReference>
<dbReference type="PANTHER" id="PTHR33445">
    <property type="entry name" value="ATP SYNTHASE SUBUNIT B', CHLOROPLASTIC"/>
    <property type="match status" value="1"/>
</dbReference>
<dbReference type="GO" id="GO:0012505">
    <property type="term" value="C:endomembrane system"/>
    <property type="evidence" value="ECO:0007669"/>
    <property type="project" value="UniProtKB-SubCell"/>
</dbReference>
<dbReference type="Proteomes" id="UP000004728">
    <property type="component" value="Unassembled WGS sequence"/>
</dbReference>
<accession>F1ZAB4</accession>
<dbReference type="EMBL" id="AEWJ01000041">
    <property type="protein sequence ID" value="EGD58478.1"/>
    <property type="molecule type" value="Genomic_DNA"/>
</dbReference>